<dbReference type="AlphaFoldDB" id="A0A3M3Z3R4"/>
<organism evidence="1 2">
    <name type="scientific">Pseudomonas syringae pv. philadelphi</name>
    <dbReference type="NCBI Taxonomy" id="251706"/>
    <lineage>
        <taxon>Bacteria</taxon>
        <taxon>Pseudomonadati</taxon>
        <taxon>Pseudomonadota</taxon>
        <taxon>Gammaproteobacteria</taxon>
        <taxon>Pseudomonadales</taxon>
        <taxon>Pseudomonadaceae</taxon>
        <taxon>Pseudomonas</taxon>
    </lineage>
</organism>
<evidence type="ECO:0000313" key="1">
    <source>
        <dbReference type="EMBL" id="RMO89226.1"/>
    </source>
</evidence>
<dbReference type="Pfam" id="PF13181">
    <property type="entry name" value="TPR_8"/>
    <property type="match status" value="1"/>
</dbReference>
<evidence type="ECO:0000313" key="2">
    <source>
        <dbReference type="Proteomes" id="UP000279372"/>
    </source>
</evidence>
<reference evidence="1 2" key="1">
    <citation type="submission" date="2018-08" db="EMBL/GenBank/DDBJ databases">
        <title>Recombination of ecologically and evolutionarily significant loci maintains genetic cohesion in the Pseudomonas syringae species complex.</title>
        <authorList>
            <person name="Dillon M."/>
            <person name="Thakur S."/>
            <person name="Almeida R.N.D."/>
            <person name="Weir B.S."/>
            <person name="Guttman D.S."/>
        </authorList>
    </citation>
    <scope>NUCLEOTIDE SEQUENCE [LARGE SCALE GENOMIC DNA]</scope>
    <source>
        <strain evidence="1 2">ICMP 8902</strain>
    </source>
</reference>
<dbReference type="EMBL" id="RBQB01000169">
    <property type="protein sequence ID" value="RMO89226.1"/>
    <property type="molecule type" value="Genomic_DNA"/>
</dbReference>
<dbReference type="Pfam" id="PF14559">
    <property type="entry name" value="TPR_19"/>
    <property type="match status" value="1"/>
</dbReference>
<dbReference type="Proteomes" id="UP000279372">
    <property type="component" value="Unassembled WGS sequence"/>
</dbReference>
<dbReference type="InterPro" id="IPR019734">
    <property type="entry name" value="TPR_rpt"/>
</dbReference>
<dbReference type="InterPro" id="IPR011990">
    <property type="entry name" value="TPR-like_helical_dom_sf"/>
</dbReference>
<accession>A0A3M3Z3R4</accession>
<dbReference type="SUPFAM" id="SSF48452">
    <property type="entry name" value="TPR-like"/>
    <property type="match status" value="1"/>
</dbReference>
<name>A0A3M3Z3R4_9PSED</name>
<dbReference type="Gene3D" id="1.25.40.10">
    <property type="entry name" value="Tetratricopeptide repeat domain"/>
    <property type="match status" value="1"/>
</dbReference>
<proteinExistence type="predicted"/>
<gene>
    <name evidence="1" type="ORF">ALQ33_02581</name>
</gene>
<comment type="caution">
    <text evidence="1">The sequence shown here is derived from an EMBL/GenBank/DDBJ whole genome shotgun (WGS) entry which is preliminary data.</text>
</comment>
<protein>
    <submittedName>
        <fullName evidence="1">Uncharacterized protein</fullName>
    </submittedName>
</protein>
<sequence>MAEFVYRYADPEGPTGPAAAQNRSHPDAIKHRERPQNFFPAANSLKSCSIPHAVVQIENIRVDRYLRKHLPLIRHQSTPTAEEKPAPMKRIAFLVMSLISLPLWALDAPDQQRLAGIQKEWAHIQYGLPEAQHVDAFEKLASKASAFTRERPTAAEAWIWSGIVTSSWAGAQGGPGALGEAKQAKADLEKALSLDPNALQGSAYTHLAALYDNVPGWPMAFGDTTKAGQLLEQALKIDPNGMDPLFFWAKHQFDQSNYAQARDALNKALQAPPRPGREEADAGRKKDIQLLLAKVNKKLD</sequence>